<accession>A0A8J4B3S9</accession>
<dbReference type="SUPFAM" id="SSF53335">
    <property type="entry name" value="S-adenosyl-L-methionine-dependent methyltransferases"/>
    <property type="match status" value="1"/>
</dbReference>
<reference evidence="2" key="1">
    <citation type="journal article" date="2021" name="Proc. Natl. Acad. Sci. U.S.A.">
        <title>Three genomes in the algal genus Volvox reveal the fate of a haploid sex-determining region after a transition to homothallism.</title>
        <authorList>
            <person name="Yamamoto K."/>
            <person name="Hamaji T."/>
            <person name="Kawai-Toyooka H."/>
            <person name="Matsuzaki R."/>
            <person name="Takahashi F."/>
            <person name="Nishimura Y."/>
            <person name="Kawachi M."/>
            <person name="Noguchi H."/>
            <person name="Minakuchi Y."/>
            <person name="Umen J.G."/>
            <person name="Toyoda A."/>
            <person name="Nozaki H."/>
        </authorList>
    </citation>
    <scope>NUCLEOTIDE SEQUENCE</scope>
    <source>
        <strain evidence="2">NIES-3780</strain>
    </source>
</reference>
<keyword evidence="3" id="KW-1185">Reference proteome</keyword>
<evidence type="ECO:0000256" key="1">
    <source>
        <dbReference type="SAM" id="MobiDB-lite"/>
    </source>
</evidence>
<protein>
    <recommendedName>
        <fullName evidence="4">Methyltransferase domain-containing protein</fullName>
    </recommendedName>
</protein>
<dbReference type="InterPro" id="IPR029063">
    <property type="entry name" value="SAM-dependent_MTases_sf"/>
</dbReference>
<gene>
    <name evidence="2" type="ORF">Vafri_6933</name>
</gene>
<sequence>MHNIDWPDVCLEIGCHEGVTTNIISNGASFITGVDTAATVVEIAQRRHPHLTFHQLDGLQVAATRALSPTGTFTRICIDISGKAPLELVCQMIVAQASAFPEASFIVKNEELFDELAARELRHIQASAHQRQSWALSREVVNDAPRVQPPGQPVPDPKGQLNGASPTLTRDEHKMLMRAAAVGAQRQQSSLPQMQVHEALAKPEAGTTISISASVSVPEGAADPAPEECTDAGPGGKPVDSTTTSSSLSTGAAPLGESATGGGGSSAASPAMVAKTACGSTNTSATSEGRLEALLGPALLSESEVFRHQFQLPRTRPKRLSDKLHAGAEICEKQKPPAAEATVGSELRARAPPQVLEALPPANQRDGV</sequence>
<evidence type="ECO:0000313" key="2">
    <source>
        <dbReference type="EMBL" id="GIL50800.1"/>
    </source>
</evidence>
<dbReference type="EMBL" id="BNCO01000009">
    <property type="protein sequence ID" value="GIL50800.1"/>
    <property type="molecule type" value="Genomic_DNA"/>
</dbReference>
<feature type="compositionally biased region" description="Pro residues" evidence="1">
    <location>
        <begin position="147"/>
        <end position="156"/>
    </location>
</feature>
<organism evidence="2 3">
    <name type="scientific">Volvox africanus</name>
    <dbReference type="NCBI Taxonomy" id="51714"/>
    <lineage>
        <taxon>Eukaryota</taxon>
        <taxon>Viridiplantae</taxon>
        <taxon>Chlorophyta</taxon>
        <taxon>core chlorophytes</taxon>
        <taxon>Chlorophyceae</taxon>
        <taxon>CS clade</taxon>
        <taxon>Chlamydomonadales</taxon>
        <taxon>Volvocaceae</taxon>
        <taxon>Volvox</taxon>
    </lineage>
</organism>
<feature type="compositionally biased region" description="Low complexity" evidence="1">
    <location>
        <begin position="241"/>
        <end position="250"/>
    </location>
</feature>
<dbReference type="AlphaFoldDB" id="A0A8J4B3S9"/>
<feature type="region of interest" description="Disordered" evidence="1">
    <location>
        <begin position="217"/>
        <end position="269"/>
    </location>
</feature>
<name>A0A8J4B3S9_9CHLO</name>
<comment type="caution">
    <text evidence="2">The sequence shown here is derived from an EMBL/GenBank/DDBJ whole genome shotgun (WGS) entry which is preliminary data.</text>
</comment>
<dbReference type="Gene3D" id="3.40.50.150">
    <property type="entry name" value="Vaccinia Virus protein VP39"/>
    <property type="match status" value="1"/>
</dbReference>
<feature type="region of interest" description="Disordered" evidence="1">
    <location>
        <begin position="328"/>
        <end position="368"/>
    </location>
</feature>
<evidence type="ECO:0008006" key="4">
    <source>
        <dbReference type="Google" id="ProtNLM"/>
    </source>
</evidence>
<dbReference type="Proteomes" id="UP000747399">
    <property type="component" value="Unassembled WGS sequence"/>
</dbReference>
<feature type="region of interest" description="Disordered" evidence="1">
    <location>
        <begin position="144"/>
        <end position="167"/>
    </location>
</feature>
<evidence type="ECO:0000313" key="3">
    <source>
        <dbReference type="Proteomes" id="UP000747399"/>
    </source>
</evidence>
<proteinExistence type="predicted"/>